<reference evidence="6" key="4">
    <citation type="submission" date="2020-10" db="EMBL/GenBank/DDBJ databases">
        <authorList>
            <person name="Bassil N.M."/>
            <person name="Lloyd J.R."/>
        </authorList>
    </citation>
    <scope>NUCLEOTIDE SEQUENCE</scope>
    <source>
        <strain evidence="6">NB2006</strain>
    </source>
</reference>
<dbReference type="SUPFAM" id="SSF51445">
    <property type="entry name" value="(Trans)glycosidases"/>
    <property type="match status" value="1"/>
</dbReference>
<feature type="domain" description="LysM" evidence="3">
    <location>
        <begin position="2"/>
        <end position="46"/>
    </location>
</feature>
<dbReference type="AlphaFoldDB" id="A0A1S2M7Q6"/>
<feature type="domain" description="GH18" evidence="4">
    <location>
        <begin position="103"/>
        <end position="429"/>
    </location>
</feature>
<dbReference type="EMBL" id="LQXD01000065">
    <property type="protein sequence ID" value="OIJ20832.1"/>
    <property type="molecule type" value="Genomic_DNA"/>
</dbReference>
<keyword evidence="1 6" id="KW-0378">Hydrolase</keyword>
<dbReference type="OrthoDB" id="9769314at2"/>
<accession>A0A1S2M7Q6</accession>
<keyword evidence="7" id="KW-1185">Reference proteome</keyword>
<dbReference type="EMBL" id="CP063356">
    <property type="protein sequence ID" value="QOY35021.1"/>
    <property type="molecule type" value="Genomic_DNA"/>
</dbReference>
<dbReference type="SMART" id="SM00257">
    <property type="entry name" value="LysM"/>
    <property type="match status" value="2"/>
</dbReference>
<dbReference type="PROSITE" id="PS51910">
    <property type="entry name" value="GH18_2"/>
    <property type="match status" value="1"/>
</dbReference>
<dbReference type="GO" id="GO:0008061">
    <property type="term" value="F:chitin binding"/>
    <property type="evidence" value="ECO:0007669"/>
    <property type="project" value="InterPro"/>
</dbReference>
<evidence type="ECO:0000313" key="7">
    <source>
        <dbReference type="Proteomes" id="UP000180175"/>
    </source>
</evidence>
<dbReference type="SMART" id="SM00636">
    <property type="entry name" value="Glyco_18"/>
    <property type="match status" value="1"/>
</dbReference>
<dbReference type="Gene3D" id="3.20.20.80">
    <property type="entry name" value="Glycosidases"/>
    <property type="match status" value="1"/>
</dbReference>
<dbReference type="InterPro" id="IPR017853">
    <property type="entry name" value="GH"/>
</dbReference>
<dbReference type="PANTHER" id="PTHR46066:SF2">
    <property type="entry name" value="CHITINASE DOMAIN-CONTAINING PROTEIN 1"/>
    <property type="match status" value="1"/>
</dbReference>
<dbReference type="InterPro" id="IPR018392">
    <property type="entry name" value="LysM"/>
</dbReference>
<dbReference type="GO" id="GO:0005975">
    <property type="term" value="P:carbohydrate metabolic process"/>
    <property type="evidence" value="ECO:0007669"/>
    <property type="project" value="InterPro"/>
</dbReference>
<reference evidence="6 7" key="3">
    <citation type="journal article" date="2019" name="Int. J. Syst. Evol. Microbiol.">
        <title>Anaerobacillus isosaccharinicus sp. nov., an alkaliphilic bacterium which degrades isosaccharinic acid.</title>
        <authorList>
            <person name="Bassil N.M."/>
            <person name="Lloyd J.R."/>
        </authorList>
    </citation>
    <scope>NUCLEOTIDE SEQUENCE [LARGE SCALE GENOMIC DNA]</scope>
    <source>
        <strain evidence="6 7">NB2006</strain>
    </source>
</reference>
<dbReference type="CDD" id="cd02874">
    <property type="entry name" value="GH18_CFLE_spore_hydrolase"/>
    <property type="match status" value="1"/>
</dbReference>
<dbReference type="KEGG" id="aia:AWH56_020250"/>
<evidence type="ECO:0000313" key="5">
    <source>
        <dbReference type="EMBL" id="OIJ20832.1"/>
    </source>
</evidence>
<dbReference type="InterPro" id="IPR029070">
    <property type="entry name" value="Chitinase_insertion_sf"/>
</dbReference>
<gene>
    <name evidence="6" type="ORF">AWH56_020250</name>
    <name evidence="5" type="ORF">AWH56_07075</name>
</gene>
<protein>
    <submittedName>
        <fullName evidence="6">Glycoside hydrolase family 18 protein</fullName>
    </submittedName>
    <submittedName>
        <fullName evidence="5">Spore gernimation protein</fullName>
    </submittedName>
</protein>
<dbReference type="Pfam" id="PF01476">
    <property type="entry name" value="LysM"/>
    <property type="match status" value="2"/>
</dbReference>
<dbReference type="SUPFAM" id="SSF54106">
    <property type="entry name" value="LysM domain"/>
    <property type="match status" value="2"/>
</dbReference>
<dbReference type="PANTHER" id="PTHR46066">
    <property type="entry name" value="CHITINASE DOMAIN-CONTAINING PROTEIN 1 FAMILY MEMBER"/>
    <property type="match status" value="1"/>
</dbReference>
<reference evidence="5 7" key="1">
    <citation type="submission" date="2016-10" db="EMBL/GenBank/DDBJ databases">
        <title>Draft genome sequences of four alkaliphilic bacteria belonging to the Anaerobacillus genus.</title>
        <authorList>
            <person name="Bassil N.M."/>
            <person name="Lloyd J.R."/>
        </authorList>
    </citation>
    <scope>NUCLEOTIDE SEQUENCE [LARGE SCALE GENOMIC DNA]</scope>
    <source>
        <strain evidence="5 7">NB2006</strain>
    </source>
</reference>
<evidence type="ECO:0000256" key="2">
    <source>
        <dbReference type="ARBA" id="ARBA00023295"/>
    </source>
</evidence>
<dbReference type="GO" id="GO:0016798">
    <property type="term" value="F:hydrolase activity, acting on glycosyl bonds"/>
    <property type="evidence" value="ECO:0007669"/>
    <property type="project" value="UniProtKB-KW"/>
</dbReference>
<sequence>MQIHVIQQGDTLWQIAQAYNSTVQNIIEANQIPEPDQLAVGQAIVIPIIGSFYWVQPGDSLWSIGQRFGIDYLRLAQINQIDPTNGLWIGLRLYIPPQPKTPAETNAYIEPRGTTVSPELLADARQAGPFLTYLAPFSYEVRRDGTLKAQPLQGIPEIAAETGASLMMVVTNLEGGEFSGELGKEILQSTAVQELLLDNIIAEARRVGRFTDVHFDFEFLPGDQRVAYNNFLRRAAERLRAEGLLISSALAPKTRRDQPGQWYEAHDYQAHGEIVDFVVLMTYEWGYSGGPPMAVSPIGPVEEVIQYALTEMPASKIMMGQNLYGYDWTLPFVPGGEYARALSPQQAIELAKQYNVPIQYDIEAQAPHFDYVDEEGRSHKVWFEDARSIQAKFDLIKRLGLRGISYWKLGLPFPQNWLLIDANFDVVKR</sequence>
<dbReference type="Gene3D" id="3.10.350.10">
    <property type="entry name" value="LysM domain"/>
    <property type="match status" value="2"/>
</dbReference>
<evidence type="ECO:0000313" key="6">
    <source>
        <dbReference type="EMBL" id="QOY35021.1"/>
    </source>
</evidence>
<name>A0A1S2M7Q6_9BACI</name>
<dbReference type="PROSITE" id="PS51782">
    <property type="entry name" value="LYSM"/>
    <property type="match status" value="2"/>
</dbReference>
<dbReference type="GO" id="GO:0070492">
    <property type="term" value="F:oligosaccharide binding"/>
    <property type="evidence" value="ECO:0007669"/>
    <property type="project" value="TreeGrafter"/>
</dbReference>
<feature type="domain" description="LysM" evidence="3">
    <location>
        <begin position="51"/>
        <end position="95"/>
    </location>
</feature>
<dbReference type="InterPro" id="IPR036779">
    <property type="entry name" value="LysM_dom_sf"/>
</dbReference>
<reference evidence="6 7" key="2">
    <citation type="journal article" date="2017" name="Genome Announc.">
        <title>Draft Genome Sequences of Four Alkaliphilic Bacteria Belonging to the Anaerobacillus Genus.</title>
        <authorList>
            <person name="Bassil N.M."/>
            <person name="Lloyd J.R."/>
        </authorList>
    </citation>
    <scope>NUCLEOTIDE SEQUENCE [LARGE SCALE GENOMIC DNA]</scope>
    <source>
        <strain evidence="6 7">NB2006</strain>
    </source>
</reference>
<organism evidence="5 7">
    <name type="scientific">Anaerobacillus isosaccharinicus</name>
    <dbReference type="NCBI Taxonomy" id="1532552"/>
    <lineage>
        <taxon>Bacteria</taxon>
        <taxon>Bacillati</taxon>
        <taxon>Bacillota</taxon>
        <taxon>Bacilli</taxon>
        <taxon>Bacillales</taxon>
        <taxon>Bacillaceae</taxon>
        <taxon>Anaerobacillus</taxon>
    </lineage>
</organism>
<dbReference type="RefSeq" id="WP_071316467.1">
    <property type="nucleotide sequence ID" value="NZ_CP063356.2"/>
</dbReference>
<proteinExistence type="predicted"/>
<dbReference type="Proteomes" id="UP000180175">
    <property type="component" value="Chromosome"/>
</dbReference>
<evidence type="ECO:0000256" key="1">
    <source>
        <dbReference type="ARBA" id="ARBA00022801"/>
    </source>
</evidence>
<dbReference type="Pfam" id="PF00704">
    <property type="entry name" value="Glyco_hydro_18"/>
    <property type="match status" value="1"/>
</dbReference>
<dbReference type="Gene3D" id="3.10.50.10">
    <property type="match status" value="1"/>
</dbReference>
<keyword evidence="2" id="KW-0326">Glycosidase</keyword>
<dbReference type="CDD" id="cd00118">
    <property type="entry name" value="LysM"/>
    <property type="match status" value="2"/>
</dbReference>
<dbReference type="GO" id="GO:0012505">
    <property type="term" value="C:endomembrane system"/>
    <property type="evidence" value="ECO:0007669"/>
    <property type="project" value="TreeGrafter"/>
</dbReference>
<dbReference type="InterPro" id="IPR001223">
    <property type="entry name" value="Glyco_hydro18_cat"/>
</dbReference>
<evidence type="ECO:0000259" key="4">
    <source>
        <dbReference type="PROSITE" id="PS51910"/>
    </source>
</evidence>
<evidence type="ECO:0000259" key="3">
    <source>
        <dbReference type="PROSITE" id="PS51782"/>
    </source>
</evidence>
<dbReference type="InterPro" id="IPR011583">
    <property type="entry name" value="Chitinase_II/V-like_cat"/>
</dbReference>
<dbReference type="InterPro" id="IPR041704">
    <property type="entry name" value="CFLE_GH18"/>
</dbReference>